<name>A0AAW2V7H5_SESRA</name>
<dbReference type="Pfam" id="PF13246">
    <property type="entry name" value="Cation_ATPase"/>
    <property type="match status" value="1"/>
</dbReference>
<keyword evidence="6 13" id="KW-0067">ATP-binding</keyword>
<keyword evidence="3 15" id="KW-0812">Transmembrane</keyword>
<dbReference type="PANTHER" id="PTHR24092:SF91">
    <property type="entry name" value="PHOSPHOLIPID-TRANSPORTING ATPASE 1"/>
    <property type="match status" value="1"/>
</dbReference>
<gene>
    <name evidence="17" type="ORF">Sradi_1073900</name>
</gene>
<feature type="transmembrane region" description="Helical" evidence="15">
    <location>
        <begin position="670"/>
        <end position="690"/>
    </location>
</feature>
<comment type="cofactor">
    <cofactor evidence="14">
        <name>Mg(2+)</name>
        <dbReference type="ChEBI" id="CHEBI:18420"/>
    </cofactor>
</comment>
<feature type="active site" description="4-aspartylphosphate intermediate" evidence="12">
    <location>
        <position position="56"/>
    </location>
</feature>
<dbReference type="Gene3D" id="3.40.50.1000">
    <property type="entry name" value="HAD superfamily/HAD-like"/>
    <property type="match status" value="1"/>
</dbReference>
<evidence type="ECO:0000256" key="14">
    <source>
        <dbReference type="PIRSR" id="PIRSR606539-3"/>
    </source>
</evidence>
<evidence type="ECO:0000256" key="13">
    <source>
        <dbReference type="PIRSR" id="PIRSR606539-2"/>
    </source>
</evidence>
<dbReference type="SUPFAM" id="SSF56784">
    <property type="entry name" value="HAD-like"/>
    <property type="match status" value="1"/>
</dbReference>
<accession>A0AAW2V7H5</accession>
<feature type="binding site" evidence="14">
    <location>
        <position position="58"/>
    </location>
    <ligand>
        <name>Mg(2+)</name>
        <dbReference type="ChEBI" id="CHEBI:18420"/>
    </ligand>
</feature>
<dbReference type="InterPro" id="IPR044492">
    <property type="entry name" value="P_typ_ATPase_HD_dom"/>
</dbReference>
<dbReference type="SUPFAM" id="SSF81665">
    <property type="entry name" value="Calcium ATPase, transmembrane domain M"/>
    <property type="match status" value="1"/>
</dbReference>
<keyword evidence="4 14" id="KW-0479">Metal-binding</keyword>
<dbReference type="SFLD" id="SFLDF00027">
    <property type="entry name" value="p-type_atpase"/>
    <property type="match status" value="1"/>
</dbReference>
<dbReference type="SUPFAM" id="SSF81660">
    <property type="entry name" value="Metal cation-transporting ATPase, ATP-binding domain N"/>
    <property type="match status" value="1"/>
</dbReference>
<dbReference type="NCBIfam" id="TIGR01652">
    <property type="entry name" value="ATPase-Plipid"/>
    <property type="match status" value="1"/>
</dbReference>
<feature type="binding site" evidence="13">
    <location>
        <position position="128"/>
    </location>
    <ligand>
        <name>ATP</name>
        <dbReference type="ChEBI" id="CHEBI:30616"/>
    </ligand>
</feature>
<dbReference type="GO" id="GO:0005886">
    <property type="term" value="C:plasma membrane"/>
    <property type="evidence" value="ECO:0007669"/>
    <property type="project" value="TreeGrafter"/>
</dbReference>
<sequence length="733" mass="82268">MIPISLYISMELVRVGQAFFMIQDNRMYDRASNSRFQCRALNINEDLGQIKYVFSDKTGTLTENKMEFKCASIGGIDYSNAQDSTEDGQIGNSVQGGGQVLRPKMKVKVDPELLDLSKRKHTGESPDEQALVYAAAAYGFMLIERTSGHIVIDIHGERQRFNVLGLHEFDSDRKRMSVILGCPDKTVKVFVKGADTSMFSVINRSLHLNMLKVIETHLHTYSSKGLRTLVIGMRELSPSEFEQWQSSYELASTALMGRAALLRKVASNIENHLTILGASGIEDKLQQGVPEAIESLRTAGIKVWVLTGDKQETAISIGYSSKLLTSKMTQIVINNNSKDSCRKSLQDALLMWKKLTTDSSATPGGSRTGLNEVALIIDGTSLVYILDTDLEEQLFELASKCDVVLCCRVAPLQKAGIVALIKNRTDDMTLAIGDGANDVSMIQMADVGIGISGQEGRQAVMASDFAMGQFRFLVPLLLVHGHWNYQRMSYMILYNFYRNAVFVLVLFWYVLFTSFTLTTAITDWSSVLFSVIYTSFPTIVVGILDKDLSRTSLIEHPQLYGAGQRQESYNRKLFWVTMLDTLWQSIASFFVPLLAYWGSNVDGSSLGDLWTLAVVIMVNIHLAMDVIRWYWITHAAIWGSIIATFICVMVIDVLPFLPGYWAFFHIAKTALFWLCLLCIMIGALLPRFLIKVFMQYYKPTDIQIAREAEKFNTSRASQGVQIEMNEIFDPPRR</sequence>
<keyword evidence="7 14" id="KW-0460">Magnesium</keyword>
<dbReference type="InterPro" id="IPR036412">
    <property type="entry name" value="HAD-like_sf"/>
</dbReference>
<feature type="binding site" evidence="13">
    <location>
        <position position="437"/>
    </location>
    <ligand>
        <name>ATP</name>
        <dbReference type="ChEBI" id="CHEBI:30616"/>
    </ligand>
</feature>
<dbReference type="FunFam" id="3.40.50.1000:FF:000221">
    <property type="entry name" value="Phospholipid-transporting ATPase"/>
    <property type="match status" value="1"/>
</dbReference>
<dbReference type="SFLD" id="SFLDS00003">
    <property type="entry name" value="Haloacid_Dehalogenase"/>
    <property type="match status" value="1"/>
</dbReference>
<feature type="binding site" evidence="13">
    <location>
        <position position="192"/>
    </location>
    <ligand>
        <name>ATP</name>
        <dbReference type="ChEBI" id="CHEBI:30616"/>
    </ligand>
</feature>
<evidence type="ECO:0000256" key="8">
    <source>
        <dbReference type="ARBA" id="ARBA00022967"/>
    </source>
</evidence>
<feature type="binding site" evidence="13">
    <location>
        <position position="56"/>
    </location>
    <ligand>
        <name>ATP</name>
        <dbReference type="ChEBI" id="CHEBI:30616"/>
    </ligand>
</feature>
<keyword evidence="9 15" id="KW-1133">Transmembrane helix</keyword>
<proteinExistence type="inferred from homology"/>
<evidence type="ECO:0000256" key="9">
    <source>
        <dbReference type="ARBA" id="ARBA00022989"/>
    </source>
</evidence>
<evidence type="ECO:0000256" key="3">
    <source>
        <dbReference type="ARBA" id="ARBA00022692"/>
    </source>
</evidence>
<evidence type="ECO:0000256" key="15">
    <source>
        <dbReference type="RuleBase" id="RU362033"/>
    </source>
</evidence>
<keyword evidence="10 15" id="KW-0472">Membrane</keyword>
<keyword evidence="5 13" id="KW-0547">Nucleotide-binding</keyword>
<evidence type="ECO:0000256" key="7">
    <source>
        <dbReference type="ARBA" id="ARBA00022842"/>
    </source>
</evidence>
<feature type="transmembrane region" description="Helical" evidence="15">
    <location>
        <begin position="459"/>
        <end position="479"/>
    </location>
</feature>
<dbReference type="SFLD" id="SFLDG00002">
    <property type="entry name" value="C1.7:_P-type_atpase_like"/>
    <property type="match status" value="1"/>
</dbReference>
<dbReference type="EC" id="7.6.2.1" evidence="15"/>
<feature type="binding site" evidence="14">
    <location>
        <position position="438"/>
    </location>
    <ligand>
        <name>Mg(2+)</name>
        <dbReference type="ChEBI" id="CHEBI:18420"/>
    </ligand>
</feature>
<dbReference type="PROSITE" id="PS00154">
    <property type="entry name" value="ATPASE_E1_E2"/>
    <property type="match status" value="1"/>
</dbReference>
<comment type="subcellular location">
    <subcellularLocation>
        <location evidence="1 15">Membrane</location>
        <topology evidence="1 15">Multi-pass membrane protein</topology>
    </subcellularLocation>
</comment>
<feature type="domain" description="P-type ATPase C-terminal" evidence="16">
    <location>
        <begin position="460"/>
        <end position="700"/>
    </location>
</feature>
<feature type="binding site" evidence="14">
    <location>
        <position position="56"/>
    </location>
    <ligand>
        <name>Mg(2+)</name>
        <dbReference type="ChEBI" id="CHEBI:18420"/>
    </ligand>
</feature>
<feature type="transmembrane region" description="Helical" evidence="15">
    <location>
        <begin position="527"/>
        <end position="544"/>
    </location>
</feature>
<dbReference type="InterPro" id="IPR018303">
    <property type="entry name" value="ATPase_P-typ_P_site"/>
</dbReference>
<evidence type="ECO:0000256" key="5">
    <source>
        <dbReference type="ARBA" id="ARBA00022741"/>
    </source>
</evidence>
<dbReference type="GO" id="GO:0000287">
    <property type="term" value="F:magnesium ion binding"/>
    <property type="evidence" value="ECO:0007669"/>
    <property type="project" value="UniProtKB-UniRule"/>
</dbReference>
<feature type="binding site" evidence="13">
    <location>
        <position position="408"/>
    </location>
    <ligand>
        <name>ATP</name>
        <dbReference type="ChEBI" id="CHEBI:30616"/>
    </ligand>
</feature>
<dbReference type="NCBIfam" id="TIGR01494">
    <property type="entry name" value="ATPase_P-type"/>
    <property type="match status" value="1"/>
</dbReference>
<comment type="catalytic activity">
    <reaction evidence="11 15">
        <text>ATP + H2O + phospholipidSide 1 = ADP + phosphate + phospholipidSide 2.</text>
        <dbReference type="EC" id="7.6.2.1"/>
    </reaction>
</comment>
<feature type="binding site" evidence="13">
    <location>
        <position position="57"/>
    </location>
    <ligand>
        <name>ATP</name>
        <dbReference type="ChEBI" id="CHEBI:30616"/>
    </ligand>
</feature>
<dbReference type="FunFam" id="3.40.1110.10:FF:000025">
    <property type="entry name" value="Phospholipid-transporting ATPase"/>
    <property type="match status" value="1"/>
</dbReference>
<dbReference type="InterPro" id="IPR023298">
    <property type="entry name" value="ATPase_P-typ_TM_dom_sf"/>
</dbReference>
<feature type="transmembrane region" description="Helical" evidence="15">
    <location>
        <begin position="500"/>
        <end position="521"/>
    </location>
</feature>
<dbReference type="AlphaFoldDB" id="A0AAW2V7H5"/>
<dbReference type="Pfam" id="PF16212">
    <property type="entry name" value="PhoLip_ATPase_C"/>
    <property type="match status" value="1"/>
</dbReference>
<feature type="binding site" evidence="13">
    <location>
        <position position="227"/>
    </location>
    <ligand>
        <name>ATP</name>
        <dbReference type="ChEBI" id="CHEBI:30616"/>
    </ligand>
</feature>
<evidence type="ECO:0000256" key="1">
    <source>
        <dbReference type="ARBA" id="ARBA00004141"/>
    </source>
</evidence>
<feature type="binding site" evidence="14">
    <location>
        <position position="434"/>
    </location>
    <ligand>
        <name>Mg(2+)</name>
        <dbReference type="ChEBI" id="CHEBI:18420"/>
    </ligand>
</feature>
<feature type="binding site" evidence="13">
    <location>
        <position position="58"/>
    </location>
    <ligand>
        <name>ATP</name>
        <dbReference type="ChEBI" id="CHEBI:30616"/>
    </ligand>
</feature>
<dbReference type="InterPro" id="IPR001757">
    <property type="entry name" value="P_typ_ATPase"/>
</dbReference>
<evidence type="ECO:0000313" key="17">
    <source>
        <dbReference type="EMBL" id="KAL0425391.1"/>
    </source>
</evidence>
<keyword evidence="8 15" id="KW-1278">Translocase</keyword>
<evidence type="ECO:0000256" key="6">
    <source>
        <dbReference type="ARBA" id="ARBA00022840"/>
    </source>
</evidence>
<dbReference type="InterPro" id="IPR023299">
    <property type="entry name" value="ATPase_P-typ_cyto_dom_N"/>
</dbReference>
<feature type="transmembrane region" description="Helical" evidence="15">
    <location>
        <begin position="638"/>
        <end position="664"/>
    </location>
</feature>
<feature type="binding site" evidence="13">
    <location>
        <position position="169"/>
    </location>
    <ligand>
        <name>ATP</name>
        <dbReference type="ChEBI" id="CHEBI:30616"/>
    </ligand>
</feature>
<feature type="binding site" evidence="13">
    <location>
        <position position="308"/>
    </location>
    <ligand>
        <name>ATP</name>
        <dbReference type="ChEBI" id="CHEBI:30616"/>
    </ligand>
</feature>
<evidence type="ECO:0000256" key="2">
    <source>
        <dbReference type="ARBA" id="ARBA00008109"/>
    </source>
</evidence>
<feature type="binding site" evidence="13">
    <location>
        <position position="438"/>
    </location>
    <ligand>
        <name>ATP</name>
        <dbReference type="ChEBI" id="CHEBI:30616"/>
    </ligand>
</feature>
<evidence type="ECO:0000256" key="11">
    <source>
        <dbReference type="ARBA" id="ARBA00034036"/>
    </source>
</evidence>
<dbReference type="PRINTS" id="PR00119">
    <property type="entry name" value="CATATPASE"/>
</dbReference>
<evidence type="ECO:0000256" key="4">
    <source>
        <dbReference type="ARBA" id="ARBA00022723"/>
    </source>
</evidence>
<feature type="binding site" evidence="13">
    <location>
        <position position="414"/>
    </location>
    <ligand>
        <name>ATP</name>
        <dbReference type="ChEBI" id="CHEBI:30616"/>
    </ligand>
</feature>
<dbReference type="GO" id="GO:0016887">
    <property type="term" value="F:ATP hydrolysis activity"/>
    <property type="evidence" value="ECO:0007669"/>
    <property type="project" value="InterPro"/>
</dbReference>
<feature type="binding site" evidence="13">
    <location>
        <position position="307"/>
    </location>
    <ligand>
        <name>ATP</name>
        <dbReference type="ChEBI" id="CHEBI:30616"/>
    </ligand>
</feature>
<reference evidence="17" key="1">
    <citation type="submission" date="2020-06" db="EMBL/GenBank/DDBJ databases">
        <authorList>
            <person name="Li T."/>
            <person name="Hu X."/>
            <person name="Zhang T."/>
            <person name="Song X."/>
            <person name="Zhang H."/>
            <person name="Dai N."/>
            <person name="Sheng W."/>
            <person name="Hou X."/>
            <person name="Wei L."/>
        </authorList>
    </citation>
    <scope>NUCLEOTIDE SEQUENCE</scope>
    <source>
        <strain evidence="17">G02</strain>
        <tissue evidence="17">Leaf</tissue>
    </source>
</reference>
<dbReference type="PANTHER" id="PTHR24092">
    <property type="entry name" value="PROBABLE PHOSPHOLIPID-TRANSPORTING ATPASE"/>
    <property type="match status" value="1"/>
</dbReference>
<comment type="similarity">
    <text evidence="2 15">Belongs to the cation transport ATPase (P-type) (TC 3.A.3) family. Type IV subfamily.</text>
</comment>
<comment type="caution">
    <text evidence="17">The sequence shown here is derived from an EMBL/GenBank/DDBJ whole genome shotgun (WGS) entry which is preliminary data.</text>
</comment>
<dbReference type="Gene3D" id="3.40.1110.10">
    <property type="entry name" value="Calcium-transporting ATPase, cytoplasmic domain N"/>
    <property type="match status" value="1"/>
</dbReference>
<reference evidence="17" key="2">
    <citation type="journal article" date="2024" name="Plant">
        <title>Genomic evolution and insights into agronomic trait innovations of Sesamum species.</title>
        <authorList>
            <person name="Miao H."/>
            <person name="Wang L."/>
            <person name="Qu L."/>
            <person name="Liu H."/>
            <person name="Sun Y."/>
            <person name="Le M."/>
            <person name="Wang Q."/>
            <person name="Wei S."/>
            <person name="Zheng Y."/>
            <person name="Lin W."/>
            <person name="Duan Y."/>
            <person name="Cao H."/>
            <person name="Xiong S."/>
            <person name="Wang X."/>
            <person name="Wei L."/>
            <person name="Li C."/>
            <person name="Ma Q."/>
            <person name="Ju M."/>
            <person name="Zhao R."/>
            <person name="Li G."/>
            <person name="Mu C."/>
            <person name="Tian Q."/>
            <person name="Mei H."/>
            <person name="Zhang T."/>
            <person name="Gao T."/>
            <person name="Zhang H."/>
        </authorList>
    </citation>
    <scope>NUCLEOTIDE SEQUENCE</scope>
    <source>
        <strain evidence="17">G02</strain>
    </source>
</reference>
<protein>
    <recommendedName>
        <fullName evidence="15">Phospholipid-transporting ATPase</fullName>
        <ecNumber evidence="15">7.6.2.1</ecNumber>
    </recommendedName>
</protein>
<evidence type="ECO:0000259" key="16">
    <source>
        <dbReference type="Pfam" id="PF16212"/>
    </source>
</evidence>
<feature type="transmembrane region" description="Helical" evidence="15">
    <location>
        <begin position="609"/>
        <end position="631"/>
    </location>
</feature>
<feature type="binding site" evidence="13">
    <location>
        <position position="309"/>
    </location>
    <ligand>
        <name>ATP</name>
        <dbReference type="ChEBI" id="CHEBI:30616"/>
    </ligand>
</feature>
<dbReference type="GO" id="GO:0045332">
    <property type="term" value="P:phospholipid translocation"/>
    <property type="evidence" value="ECO:0007669"/>
    <property type="project" value="TreeGrafter"/>
</dbReference>
<evidence type="ECO:0000256" key="12">
    <source>
        <dbReference type="PIRSR" id="PIRSR606539-1"/>
    </source>
</evidence>
<dbReference type="InterPro" id="IPR006539">
    <property type="entry name" value="P-type_ATPase_IV"/>
</dbReference>
<dbReference type="GO" id="GO:0140326">
    <property type="term" value="F:ATPase-coupled intramembrane lipid transporter activity"/>
    <property type="evidence" value="ECO:0007669"/>
    <property type="project" value="UniProtKB-EC"/>
</dbReference>
<dbReference type="InterPro" id="IPR032630">
    <property type="entry name" value="P_typ_ATPase_c"/>
</dbReference>
<evidence type="ECO:0000256" key="10">
    <source>
        <dbReference type="ARBA" id="ARBA00023136"/>
    </source>
</evidence>
<dbReference type="GO" id="GO:0005524">
    <property type="term" value="F:ATP binding"/>
    <property type="evidence" value="ECO:0007669"/>
    <property type="project" value="UniProtKB-UniRule"/>
</dbReference>
<organism evidence="17">
    <name type="scientific">Sesamum radiatum</name>
    <name type="common">Black benniseed</name>
    <dbReference type="NCBI Taxonomy" id="300843"/>
    <lineage>
        <taxon>Eukaryota</taxon>
        <taxon>Viridiplantae</taxon>
        <taxon>Streptophyta</taxon>
        <taxon>Embryophyta</taxon>
        <taxon>Tracheophyta</taxon>
        <taxon>Spermatophyta</taxon>
        <taxon>Magnoliopsida</taxon>
        <taxon>eudicotyledons</taxon>
        <taxon>Gunneridae</taxon>
        <taxon>Pentapetalae</taxon>
        <taxon>asterids</taxon>
        <taxon>lamiids</taxon>
        <taxon>Lamiales</taxon>
        <taxon>Pedaliaceae</taxon>
        <taxon>Sesamum</taxon>
    </lineage>
</organism>
<feature type="transmembrane region" description="Helical" evidence="15">
    <location>
        <begin position="573"/>
        <end position="597"/>
    </location>
</feature>
<dbReference type="EMBL" id="JACGWJ010000004">
    <property type="protein sequence ID" value="KAL0425391.1"/>
    <property type="molecule type" value="Genomic_DNA"/>
</dbReference>
<dbReference type="InterPro" id="IPR023214">
    <property type="entry name" value="HAD_sf"/>
</dbReference>